<protein>
    <submittedName>
        <fullName evidence="2">Uncharacterized protein</fullName>
    </submittedName>
</protein>
<sequence length="189" mass="20949">MSDNILGQRHELYVRQEDRHAFCQEQKGDWNARRSEKDNTSGGFDLISGETNTLRKCLGALRCLGSVGKLLCLFGCMVNALKWQGCCDGETYPVEANKGSGQAGWCPRGTTDRIASRRQHASKDIRGKSEVDGRRDEKGDADQECEEAAGGERDADIEQDEEADAFEENGRAIQREEKTTSQEEDGNIA</sequence>
<accession>A0AAV7W2P5</accession>
<comment type="caution">
    <text evidence="2">The sequence shown here is derived from an EMBL/GenBank/DDBJ whole genome shotgun (WGS) entry which is preliminary data.</text>
</comment>
<evidence type="ECO:0000313" key="3">
    <source>
        <dbReference type="Proteomes" id="UP001066276"/>
    </source>
</evidence>
<feature type="compositionally biased region" description="Basic and acidic residues" evidence="1">
    <location>
        <begin position="110"/>
        <end position="141"/>
    </location>
</feature>
<feature type="compositionally biased region" description="Basic and acidic residues" evidence="1">
    <location>
        <begin position="168"/>
        <end position="181"/>
    </location>
</feature>
<name>A0AAV7W2P5_PLEWA</name>
<organism evidence="2 3">
    <name type="scientific">Pleurodeles waltl</name>
    <name type="common">Iberian ribbed newt</name>
    <dbReference type="NCBI Taxonomy" id="8319"/>
    <lineage>
        <taxon>Eukaryota</taxon>
        <taxon>Metazoa</taxon>
        <taxon>Chordata</taxon>
        <taxon>Craniata</taxon>
        <taxon>Vertebrata</taxon>
        <taxon>Euteleostomi</taxon>
        <taxon>Amphibia</taxon>
        <taxon>Batrachia</taxon>
        <taxon>Caudata</taxon>
        <taxon>Salamandroidea</taxon>
        <taxon>Salamandridae</taxon>
        <taxon>Pleurodelinae</taxon>
        <taxon>Pleurodeles</taxon>
    </lineage>
</organism>
<evidence type="ECO:0000256" key="1">
    <source>
        <dbReference type="SAM" id="MobiDB-lite"/>
    </source>
</evidence>
<proteinExistence type="predicted"/>
<evidence type="ECO:0000313" key="2">
    <source>
        <dbReference type="EMBL" id="KAJ1208234.1"/>
    </source>
</evidence>
<gene>
    <name evidence="2" type="ORF">NDU88_003620</name>
</gene>
<keyword evidence="3" id="KW-1185">Reference proteome</keyword>
<feature type="compositionally biased region" description="Acidic residues" evidence="1">
    <location>
        <begin position="157"/>
        <end position="167"/>
    </location>
</feature>
<dbReference type="EMBL" id="JANPWB010000002">
    <property type="protein sequence ID" value="KAJ1208234.1"/>
    <property type="molecule type" value="Genomic_DNA"/>
</dbReference>
<dbReference type="Proteomes" id="UP001066276">
    <property type="component" value="Chromosome 1_2"/>
</dbReference>
<reference evidence="2" key="1">
    <citation type="journal article" date="2022" name="bioRxiv">
        <title>Sequencing and chromosome-scale assembly of the giantPleurodeles waltlgenome.</title>
        <authorList>
            <person name="Brown T."/>
            <person name="Elewa A."/>
            <person name="Iarovenko S."/>
            <person name="Subramanian E."/>
            <person name="Araus A.J."/>
            <person name="Petzold A."/>
            <person name="Susuki M."/>
            <person name="Suzuki K.-i.T."/>
            <person name="Hayashi T."/>
            <person name="Toyoda A."/>
            <person name="Oliveira C."/>
            <person name="Osipova E."/>
            <person name="Leigh N.D."/>
            <person name="Simon A."/>
            <person name="Yun M.H."/>
        </authorList>
    </citation>
    <scope>NUCLEOTIDE SEQUENCE</scope>
    <source>
        <strain evidence="2">20211129_DDA</strain>
        <tissue evidence="2">Liver</tissue>
    </source>
</reference>
<feature type="region of interest" description="Disordered" evidence="1">
    <location>
        <begin position="98"/>
        <end position="189"/>
    </location>
</feature>
<dbReference type="AlphaFoldDB" id="A0AAV7W2P5"/>